<comment type="caution">
    <text evidence="1">The sequence shown here is derived from an EMBL/GenBank/DDBJ whole genome shotgun (WGS) entry which is preliminary data.</text>
</comment>
<evidence type="ECO:0000313" key="2">
    <source>
        <dbReference type="Proteomes" id="UP000030364"/>
    </source>
</evidence>
<name>A0A0A2X6I9_THEFI</name>
<dbReference type="AlphaFoldDB" id="A0A0A2X6I9"/>
<evidence type="ECO:0000313" key="1">
    <source>
        <dbReference type="EMBL" id="KGQ20869.2"/>
    </source>
</evidence>
<dbReference type="STRING" id="276.THFILI_00710"/>
<dbReference type="Proteomes" id="UP000030364">
    <property type="component" value="Unassembled WGS sequence"/>
</dbReference>
<dbReference type="EMBL" id="JPSL02000033">
    <property type="protein sequence ID" value="KGQ20869.2"/>
    <property type="molecule type" value="Genomic_DNA"/>
</dbReference>
<keyword evidence="2" id="KW-1185">Reference proteome</keyword>
<sequence>MVWLLFLAGCRYTFLPLDPGRPQAAGTWVVGKALPDRAVLEVVRLEHPGYLHLRVYQGEALVREEAVFLEGPRVLEVAWPEEGYTRLVVLFEGAVLLQLDRGAPALPDPQGQEDQGQG</sequence>
<organism evidence="1 2">
    <name type="scientific">Thermus filiformis</name>
    <dbReference type="NCBI Taxonomy" id="276"/>
    <lineage>
        <taxon>Bacteria</taxon>
        <taxon>Thermotogati</taxon>
        <taxon>Deinococcota</taxon>
        <taxon>Deinococci</taxon>
        <taxon>Thermales</taxon>
        <taxon>Thermaceae</taxon>
        <taxon>Thermus</taxon>
    </lineage>
</organism>
<reference evidence="1 2" key="1">
    <citation type="journal article" date="2015" name="Genome Announc.">
        <title>Draft Genome Sequence of the Thermophile Thermus filiformis ATCC 43280, Producer of Carotenoid-(Di)glucoside-Branched Fatty Acid (Di)esters and Source of Hyperthermostable Enzymes of Biotechnological Interest.</title>
        <authorList>
            <person name="Mandelli F."/>
            <person name="Oliveira Ramires B."/>
            <person name="Couger M.B."/>
            <person name="Paixao D.A."/>
            <person name="Camilo C.M."/>
            <person name="Polikarpov I."/>
            <person name="Prade R."/>
            <person name="Riano-Pachon D.M."/>
            <person name="Squina F.M."/>
        </authorList>
    </citation>
    <scope>NUCLEOTIDE SEQUENCE [LARGE SCALE GENOMIC DNA]</scope>
    <source>
        <strain evidence="1 2">ATCC 43280</strain>
    </source>
</reference>
<gene>
    <name evidence="1" type="ORF">THFILI_00710</name>
</gene>
<accession>A0A0A2X6I9</accession>
<protein>
    <submittedName>
        <fullName evidence="1">Uncharacterized protein</fullName>
    </submittedName>
</protein>
<proteinExistence type="predicted"/>